<dbReference type="OrthoDB" id="9928575at2"/>
<comment type="caution">
    <text evidence="1">The sequence shown here is derived from an EMBL/GenBank/DDBJ whole genome shotgun (WGS) entry which is preliminary data.</text>
</comment>
<organism evidence="1 2">
    <name type="scientific">Bradyrhizobium nanningense</name>
    <dbReference type="NCBI Taxonomy" id="1325118"/>
    <lineage>
        <taxon>Bacteria</taxon>
        <taxon>Pseudomonadati</taxon>
        <taxon>Pseudomonadota</taxon>
        <taxon>Alphaproteobacteria</taxon>
        <taxon>Hyphomicrobiales</taxon>
        <taxon>Nitrobacteraceae</taxon>
        <taxon>Bradyrhizobium</taxon>
    </lineage>
</organism>
<evidence type="ECO:0000313" key="2">
    <source>
        <dbReference type="Proteomes" id="UP000289546"/>
    </source>
</evidence>
<reference evidence="1 2" key="1">
    <citation type="submission" date="2015-04" db="EMBL/GenBank/DDBJ databases">
        <title>Comparative genomics of rhizobia nodulating Arachis hypogaea in China.</title>
        <authorList>
            <person name="Li Y."/>
        </authorList>
    </citation>
    <scope>NUCLEOTIDE SEQUENCE [LARGE SCALE GENOMIC DNA]</scope>
    <source>
        <strain evidence="1 2">CCBAU 51757</strain>
    </source>
</reference>
<dbReference type="RefSeq" id="WP_128921863.1">
    <property type="nucleotide sequence ID" value="NZ_LBJC01000033.1"/>
</dbReference>
<sequence length="75" mass="8059">MSNIELTQIVLDFESALLNGVRSGADEVGLTKIRDEAFDRVLAVEGPSPPPLETIFDVAGEMGRKLSMALKAIKS</sequence>
<proteinExistence type="predicted"/>
<keyword evidence="2" id="KW-1185">Reference proteome</keyword>
<dbReference type="Proteomes" id="UP000289546">
    <property type="component" value="Unassembled WGS sequence"/>
</dbReference>
<gene>
    <name evidence="1" type="ORF">XH99_31850</name>
</gene>
<name>A0A4Q0RXD4_9BRAD</name>
<accession>A0A4Q0RXD4</accession>
<dbReference type="EMBL" id="LBJQ01000091">
    <property type="protein sequence ID" value="RXH23308.1"/>
    <property type="molecule type" value="Genomic_DNA"/>
</dbReference>
<dbReference type="AlphaFoldDB" id="A0A4Q0RXD4"/>
<protein>
    <submittedName>
        <fullName evidence="1">Uncharacterized protein</fullName>
    </submittedName>
</protein>
<evidence type="ECO:0000313" key="1">
    <source>
        <dbReference type="EMBL" id="RXH23308.1"/>
    </source>
</evidence>